<reference evidence="2 3" key="1">
    <citation type="journal article" date="2013" name="Curr. Biol.">
        <title>Shared signatures of parasitism and phylogenomics unite Cryptomycota and microsporidia.</title>
        <authorList>
            <person name="James T.Y."/>
            <person name="Pelin A."/>
            <person name="Bonen L."/>
            <person name="Ahrendt S."/>
            <person name="Sain D."/>
            <person name="Corradi N."/>
            <person name="Stajich J.E."/>
        </authorList>
    </citation>
    <scope>NUCLEOTIDE SEQUENCE [LARGE SCALE GENOMIC DNA]</scope>
    <source>
        <strain evidence="2 3">CSF55</strain>
    </source>
</reference>
<keyword evidence="1" id="KW-0732">Signal</keyword>
<dbReference type="Proteomes" id="UP000030755">
    <property type="component" value="Unassembled WGS sequence"/>
</dbReference>
<keyword evidence="3" id="KW-1185">Reference proteome</keyword>
<proteinExistence type="predicted"/>
<evidence type="ECO:0000313" key="2">
    <source>
        <dbReference type="EMBL" id="EPZ33944.1"/>
    </source>
</evidence>
<dbReference type="AlphaFoldDB" id="A0A075AZD2"/>
<organism evidence="2 3">
    <name type="scientific">Rozella allomycis (strain CSF55)</name>
    <dbReference type="NCBI Taxonomy" id="988480"/>
    <lineage>
        <taxon>Eukaryota</taxon>
        <taxon>Fungi</taxon>
        <taxon>Fungi incertae sedis</taxon>
        <taxon>Cryptomycota</taxon>
        <taxon>Cryptomycota incertae sedis</taxon>
        <taxon>Rozella</taxon>
    </lineage>
</organism>
<accession>A0A075AZD2</accession>
<name>A0A075AZD2_ROZAC</name>
<feature type="chain" id="PRO_5012475113" evidence="1">
    <location>
        <begin position="16"/>
        <end position="106"/>
    </location>
</feature>
<evidence type="ECO:0000256" key="1">
    <source>
        <dbReference type="SAM" id="SignalP"/>
    </source>
</evidence>
<gene>
    <name evidence="2" type="ORF">O9G_003464</name>
</gene>
<sequence>MKFGCLLAFTALVFGSKYKPVDTLFSAVEPTFDKLSEQSVWHGWREKTLAFEKDFDKLHLNNLEVKDIESLQTYFESIRTLFDKKLVPAVENHINSILVPTLGKCK</sequence>
<evidence type="ECO:0000313" key="3">
    <source>
        <dbReference type="Proteomes" id="UP000030755"/>
    </source>
</evidence>
<dbReference type="HOGENOM" id="CLU_2224706_0_0_1"/>
<feature type="signal peptide" evidence="1">
    <location>
        <begin position="1"/>
        <end position="15"/>
    </location>
</feature>
<protein>
    <submittedName>
        <fullName evidence="2">Uncharacterized protein</fullName>
    </submittedName>
</protein>
<dbReference type="EMBL" id="KE561021">
    <property type="protein sequence ID" value="EPZ33944.1"/>
    <property type="molecule type" value="Genomic_DNA"/>
</dbReference>